<evidence type="ECO:0000313" key="5">
    <source>
        <dbReference type="Proteomes" id="UP000499080"/>
    </source>
</evidence>
<organism evidence="2 5">
    <name type="scientific">Araneus ventricosus</name>
    <name type="common">Orbweaver spider</name>
    <name type="synonym">Epeira ventricosa</name>
    <dbReference type="NCBI Taxonomy" id="182803"/>
    <lineage>
        <taxon>Eukaryota</taxon>
        <taxon>Metazoa</taxon>
        <taxon>Ecdysozoa</taxon>
        <taxon>Arthropoda</taxon>
        <taxon>Chelicerata</taxon>
        <taxon>Arachnida</taxon>
        <taxon>Araneae</taxon>
        <taxon>Araneomorphae</taxon>
        <taxon>Entelegynae</taxon>
        <taxon>Araneoidea</taxon>
        <taxon>Araneidae</taxon>
        <taxon>Araneus</taxon>
    </lineage>
</organism>
<dbReference type="EMBL" id="BGPR01115022">
    <property type="protein sequence ID" value="GBN02742.1"/>
    <property type="molecule type" value="Genomic_DNA"/>
</dbReference>
<accession>A0A4Y2KMS0</accession>
<evidence type="ECO:0000313" key="2">
    <source>
        <dbReference type="EMBL" id="GBN02723.1"/>
    </source>
</evidence>
<dbReference type="AlphaFoldDB" id="A0A4Y2KMS0"/>
<dbReference type="EMBL" id="BGPR01114996">
    <property type="protein sequence ID" value="GBN02663.1"/>
    <property type="molecule type" value="Genomic_DNA"/>
</dbReference>
<sequence length="122" mass="14381">MHTKFPAFVLRRRTKKKSSKKDVDGKHFKDMFKLHHLLNNIDNVVTRIKNMGKLEKERSKYRWPYAVWKNQLGLTWGSAYAVRENQFGLIWGKAYAVRENQLGLTWGSPYAVRENKLGLTWG</sequence>
<dbReference type="EMBL" id="BGPR01115016">
    <property type="protein sequence ID" value="GBN02723.1"/>
    <property type="molecule type" value="Genomic_DNA"/>
</dbReference>
<evidence type="ECO:0000313" key="4">
    <source>
        <dbReference type="EMBL" id="GBN02778.1"/>
    </source>
</evidence>
<reference evidence="2 5" key="1">
    <citation type="journal article" date="2019" name="Sci. Rep.">
        <title>Orb-weaving spider Araneus ventricosus genome elucidates the spidroin gene catalogue.</title>
        <authorList>
            <person name="Kono N."/>
            <person name="Nakamura H."/>
            <person name="Ohtoshi R."/>
            <person name="Moran D.A.P."/>
            <person name="Shinohara A."/>
            <person name="Yoshida Y."/>
            <person name="Fujiwara M."/>
            <person name="Mori M."/>
            <person name="Tomita M."/>
            <person name="Arakawa K."/>
        </authorList>
    </citation>
    <scope>NUCLEOTIDE SEQUENCE [LARGE SCALE GENOMIC DNA]</scope>
</reference>
<comment type="caution">
    <text evidence="2">The sequence shown here is derived from an EMBL/GenBank/DDBJ whole genome shotgun (WGS) entry which is preliminary data.</text>
</comment>
<proteinExistence type="predicted"/>
<dbReference type="EMBL" id="BGPR01115032">
    <property type="protein sequence ID" value="GBN02778.1"/>
    <property type="molecule type" value="Genomic_DNA"/>
</dbReference>
<evidence type="ECO:0000313" key="3">
    <source>
        <dbReference type="EMBL" id="GBN02742.1"/>
    </source>
</evidence>
<dbReference type="Proteomes" id="UP000499080">
    <property type="component" value="Unassembled WGS sequence"/>
</dbReference>
<name>A0A4Y2KMS0_ARAVE</name>
<keyword evidence="5" id="KW-1185">Reference proteome</keyword>
<gene>
    <name evidence="3" type="ORF">AVEN_109683_1</name>
    <name evidence="4" type="ORF">AVEN_189145_1</name>
    <name evidence="1" type="ORF">AVEN_224586_1</name>
    <name evidence="2" type="ORF">AVEN_76401_1</name>
</gene>
<evidence type="ECO:0000313" key="1">
    <source>
        <dbReference type="EMBL" id="GBN02663.1"/>
    </source>
</evidence>
<protein>
    <submittedName>
        <fullName evidence="2">Uncharacterized protein</fullName>
    </submittedName>
</protein>